<feature type="transmembrane region" description="Helical" evidence="1">
    <location>
        <begin position="286"/>
        <end position="304"/>
    </location>
</feature>
<dbReference type="GO" id="GO:0046872">
    <property type="term" value="F:metal ion binding"/>
    <property type="evidence" value="ECO:0007669"/>
    <property type="project" value="UniProtKB-UniRule"/>
</dbReference>
<dbReference type="PROSITE" id="PS50255">
    <property type="entry name" value="CYTOCHROME_B5_2"/>
    <property type="match status" value="1"/>
</dbReference>
<keyword evidence="1" id="KW-0812">Transmembrane</keyword>
<name>A0A8J2KJI3_9HEXA</name>
<dbReference type="SMART" id="SM01117">
    <property type="entry name" value="Cyt-b5"/>
    <property type="match status" value="1"/>
</dbReference>
<dbReference type="InterPro" id="IPR053100">
    <property type="entry name" value="Cytochrome_b5-related"/>
</dbReference>
<keyword evidence="1" id="KW-0472">Membrane</keyword>
<feature type="transmembrane region" description="Helical" evidence="1">
    <location>
        <begin position="247"/>
        <end position="265"/>
    </location>
</feature>
<dbReference type="InterPro" id="IPR001199">
    <property type="entry name" value="Cyt_B5-like_heme/steroid-bd"/>
</dbReference>
<dbReference type="EMBL" id="CAJVCH010143019">
    <property type="protein sequence ID" value="CAG7727030.1"/>
    <property type="molecule type" value="Genomic_DNA"/>
</dbReference>
<evidence type="ECO:0000259" key="3">
    <source>
        <dbReference type="PROSITE" id="PS50255"/>
    </source>
</evidence>
<feature type="transmembrane region" description="Helical" evidence="1">
    <location>
        <begin position="167"/>
        <end position="188"/>
    </location>
</feature>
<comment type="caution">
    <text evidence="1">Lacks conserved residue(s) required for the propagation of feature annotation.</text>
</comment>
<sequence length="435" mass="50040">MAPNQGNTAPPSSFPGIWKYPTNRNQNENALDWLAAKRIDDNVGGCWRVHDKLYNLENFIKKHPGGSEWIEMTRGTDITEAFESSHVINVKHVEQILAKYYVGMAKSPRISPYTFKQEGFYKTLKRKIEPILQEVGTGPDVTVRAITDGLVLTSITLAVLGVTWQSVILLALSGFILTSATIASHNFFHLKHNWRTYYWDLSLLSSYEWRISHSLSHHLFPNTVMDAEISMFEPVLEFLPKKDKSLFQRYGVILITHWIFISTLFKALYYRWKKICTGQQQLRPENILNLVQLLLLIVLGQSFWGGFKAWMIMHAASSYLLLLIGLNAAHHHPDIFHDGDEARKDPDFGLCQLDAVRDRAGETHKNFLVIMITFGDHSLHHLFPTVCHSKLPHLKGVFEETLQEFSEQFPALTQWELYRGCLKQLARTEPKRKIQ</sequence>
<dbReference type="PANTHER" id="PTHR16740:SF1">
    <property type="entry name" value="CYTOCHROME B5-RELATED PROTEIN-RELATED"/>
    <property type="match status" value="1"/>
</dbReference>
<feature type="transmembrane region" description="Helical" evidence="1">
    <location>
        <begin position="310"/>
        <end position="329"/>
    </location>
</feature>
<evidence type="ECO:0000256" key="2">
    <source>
        <dbReference type="SAM" id="MobiDB-lite"/>
    </source>
</evidence>
<protein>
    <recommendedName>
        <fullName evidence="3">Cytochrome b5 heme-binding domain-containing protein</fullName>
    </recommendedName>
</protein>
<organism evidence="4 5">
    <name type="scientific">Allacma fusca</name>
    <dbReference type="NCBI Taxonomy" id="39272"/>
    <lineage>
        <taxon>Eukaryota</taxon>
        <taxon>Metazoa</taxon>
        <taxon>Ecdysozoa</taxon>
        <taxon>Arthropoda</taxon>
        <taxon>Hexapoda</taxon>
        <taxon>Collembola</taxon>
        <taxon>Symphypleona</taxon>
        <taxon>Sminthuridae</taxon>
        <taxon>Allacma</taxon>
    </lineage>
</organism>
<dbReference type="PANTHER" id="PTHR16740">
    <property type="entry name" value="CYTOCHROME B5-RELATED PROTEIN-RELATED"/>
    <property type="match status" value="1"/>
</dbReference>
<dbReference type="OrthoDB" id="260519at2759"/>
<dbReference type="Proteomes" id="UP000708208">
    <property type="component" value="Unassembled WGS sequence"/>
</dbReference>
<keyword evidence="5" id="KW-1185">Reference proteome</keyword>
<gene>
    <name evidence="4" type="ORF">AFUS01_LOCUS15901</name>
</gene>
<dbReference type="PROSITE" id="PS00191">
    <property type="entry name" value="CYTOCHROME_B5_1"/>
    <property type="match status" value="1"/>
</dbReference>
<keyword evidence="1" id="KW-1133">Transmembrane helix</keyword>
<keyword evidence="1" id="KW-0479">Metal-binding</keyword>
<evidence type="ECO:0000313" key="4">
    <source>
        <dbReference type="EMBL" id="CAG7727030.1"/>
    </source>
</evidence>
<feature type="domain" description="Cytochrome b5 heme-binding" evidence="3">
    <location>
        <begin position="49"/>
        <end position="106"/>
    </location>
</feature>
<evidence type="ECO:0000256" key="1">
    <source>
        <dbReference type="RuleBase" id="RU362121"/>
    </source>
</evidence>
<dbReference type="Pfam" id="PF00487">
    <property type="entry name" value="FA_desaturase"/>
    <property type="match status" value="1"/>
</dbReference>
<keyword evidence="1" id="KW-0349">Heme</keyword>
<reference evidence="4" key="1">
    <citation type="submission" date="2021-06" db="EMBL/GenBank/DDBJ databases">
        <authorList>
            <person name="Hodson N. C."/>
            <person name="Mongue J. A."/>
            <person name="Jaron S. K."/>
        </authorList>
    </citation>
    <scope>NUCLEOTIDE SEQUENCE</scope>
</reference>
<comment type="caution">
    <text evidence="4">The sequence shown here is derived from an EMBL/GenBank/DDBJ whole genome shotgun (WGS) entry which is preliminary data.</text>
</comment>
<accession>A0A8J2KJI3</accession>
<dbReference type="InterPro" id="IPR005804">
    <property type="entry name" value="FA_desaturase_dom"/>
</dbReference>
<keyword evidence="1" id="KW-0408">Iron</keyword>
<comment type="similarity">
    <text evidence="1">Belongs to the cytochrome b5 family.</text>
</comment>
<feature type="compositionally biased region" description="Polar residues" evidence="2">
    <location>
        <begin position="1"/>
        <end position="11"/>
    </location>
</feature>
<dbReference type="GO" id="GO:0006629">
    <property type="term" value="P:lipid metabolic process"/>
    <property type="evidence" value="ECO:0007669"/>
    <property type="project" value="InterPro"/>
</dbReference>
<proteinExistence type="inferred from homology"/>
<feature type="region of interest" description="Disordered" evidence="2">
    <location>
        <begin position="1"/>
        <end position="20"/>
    </location>
</feature>
<dbReference type="Pfam" id="PF00173">
    <property type="entry name" value="Cyt-b5"/>
    <property type="match status" value="1"/>
</dbReference>
<evidence type="ECO:0000313" key="5">
    <source>
        <dbReference type="Proteomes" id="UP000708208"/>
    </source>
</evidence>
<dbReference type="GO" id="GO:0020037">
    <property type="term" value="F:heme binding"/>
    <property type="evidence" value="ECO:0007669"/>
    <property type="project" value="UniProtKB-UniRule"/>
</dbReference>
<dbReference type="InterPro" id="IPR018506">
    <property type="entry name" value="Cyt_B5_heme-BS"/>
</dbReference>
<dbReference type="AlphaFoldDB" id="A0A8J2KJI3"/>